<evidence type="ECO:0000313" key="1">
    <source>
        <dbReference type="EMBL" id="MBA9061516.1"/>
    </source>
</evidence>
<dbReference type="RefSeq" id="WP_182591438.1">
    <property type="nucleotide sequence ID" value="NZ_JACJIM010000001.1"/>
</dbReference>
<dbReference type="PANTHER" id="PTHR38733">
    <property type="entry name" value="PROTEIN MCRC"/>
    <property type="match status" value="1"/>
</dbReference>
<organism evidence="1 2">
    <name type="scientific">Methylobacterium fujisawaense</name>
    <dbReference type="NCBI Taxonomy" id="107400"/>
    <lineage>
        <taxon>Bacteria</taxon>
        <taxon>Pseudomonadati</taxon>
        <taxon>Pseudomonadota</taxon>
        <taxon>Alphaproteobacteria</taxon>
        <taxon>Hyphomicrobiales</taxon>
        <taxon>Methylobacteriaceae</taxon>
        <taxon>Methylobacterium</taxon>
    </lineage>
</organism>
<reference evidence="1 2" key="1">
    <citation type="submission" date="2020-08" db="EMBL/GenBank/DDBJ databases">
        <title>Genomic Encyclopedia of Type Strains, Phase IV (KMG-IV): sequencing the most valuable type-strain genomes for metagenomic binning, comparative biology and taxonomic classification.</title>
        <authorList>
            <person name="Goeker M."/>
        </authorList>
    </citation>
    <scope>NUCLEOTIDE SEQUENCE [LARGE SCALE GENOMIC DNA]</scope>
    <source>
        <strain evidence="1 2">DSM 5686</strain>
    </source>
</reference>
<dbReference type="PANTHER" id="PTHR38733:SF1">
    <property type="entry name" value="TYPE IV METHYL-DIRECTED RESTRICTION ENZYME ECOKMCRBC"/>
    <property type="match status" value="1"/>
</dbReference>
<dbReference type="InterPro" id="IPR019292">
    <property type="entry name" value="McrC"/>
</dbReference>
<dbReference type="EMBL" id="JACJIM010000001">
    <property type="protein sequence ID" value="MBA9061516.1"/>
    <property type="molecule type" value="Genomic_DNA"/>
</dbReference>
<comment type="caution">
    <text evidence="1">The sequence shown here is derived from an EMBL/GenBank/DDBJ whole genome shotgun (WGS) entry which is preliminary data.</text>
</comment>
<dbReference type="InterPro" id="IPR014407">
    <property type="entry name" value="McrC_bac"/>
</dbReference>
<evidence type="ECO:0000313" key="2">
    <source>
        <dbReference type="Proteomes" id="UP000565455"/>
    </source>
</evidence>
<dbReference type="Proteomes" id="UP000565455">
    <property type="component" value="Unassembled WGS sequence"/>
</dbReference>
<dbReference type="GeneID" id="96602639"/>
<dbReference type="NCBIfam" id="NF007277">
    <property type="entry name" value="PRK09736.1"/>
    <property type="match status" value="1"/>
</dbReference>
<dbReference type="Pfam" id="PF10117">
    <property type="entry name" value="McrBC"/>
    <property type="match status" value="1"/>
</dbReference>
<gene>
    <name evidence="1" type="ORF">GGQ91_000877</name>
</gene>
<keyword evidence="2" id="KW-1185">Reference proteome</keyword>
<name>A0ABR6D5Z1_9HYPH</name>
<sequence>MLAAPALEPGALGSRHIGRIPVRNIWLLFLYAHNLARFQGQYGAAAEASPDFPSLIARILCYAVDRRLRRNLSRGYIQKEAALTRVRGRIDLLETYAGDLLSKGMIACRFEEFTFDTPRNRLVRAALDALSSWVDDRVLAHDCLRLAGDLGRHGVGGLKPSRAELSVDRVGRHDANDMLMVTLAHFVFDLVLPTEEAGGHTLAGVEKDIILVRHLFEKAVGMFYAAELSPLGWKVQLGKGLKWQIERATPGIAAIMPGMISDIILEHGFSAQRIVIDTKFTSVFGRSQHRAAILKSGYIYQMYAYLRTQERPDDPLSSHAAGMFLHPGIDAEVDETVRIQGHDIRFATVDLMLPTTSIIARLRALIPPPPVGPFMGAPTG</sequence>
<protein>
    <submittedName>
        <fullName evidence="1">5-methylcytosine-specific restriction enzyme subunit McrC</fullName>
    </submittedName>
</protein>
<dbReference type="PIRSF" id="PIRSF003109">
    <property type="entry name" value="McrC"/>
    <property type="match status" value="1"/>
</dbReference>
<proteinExistence type="predicted"/>
<accession>A0ABR6D5Z1</accession>